<reference evidence="2 3" key="1">
    <citation type="submission" date="2024-05" db="EMBL/GenBank/DDBJ databases">
        <title>Genome sequencing and assembly of Indian major carp, Cirrhinus mrigala (Hamilton, 1822).</title>
        <authorList>
            <person name="Mohindra V."/>
            <person name="Chowdhury L.M."/>
            <person name="Lal K."/>
            <person name="Jena J.K."/>
        </authorList>
    </citation>
    <scope>NUCLEOTIDE SEQUENCE [LARGE SCALE GENOMIC DNA]</scope>
    <source>
        <strain evidence="2">CM1030</strain>
        <tissue evidence="2">Blood</tissue>
    </source>
</reference>
<sequence>RHPWLSLAEMREVDKVHFLDAPISQAGLFGDTFSAVQKQTKANHILARRGAPSATAPPRARAQSAHRHGRPSVSSRAAPP</sequence>
<dbReference type="Proteomes" id="UP001529510">
    <property type="component" value="Unassembled WGS sequence"/>
</dbReference>
<protein>
    <submittedName>
        <fullName evidence="2">Uncharacterized protein</fullName>
    </submittedName>
</protein>
<evidence type="ECO:0000313" key="3">
    <source>
        <dbReference type="Proteomes" id="UP001529510"/>
    </source>
</evidence>
<feature type="non-terminal residue" evidence="2">
    <location>
        <position position="1"/>
    </location>
</feature>
<accession>A0ABD0PEW2</accession>
<proteinExistence type="predicted"/>
<organism evidence="2 3">
    <name type="scientific">Cirrhinus mrigala</name>
    <name type="common">Mrigala</name>
    <dbReference type="NCBI Taxonomy" id="683832"/>
    <lineage>
        <taxon>Eukaryota</taxon>
        <taxon>Metazoa</taxon>
        <taxon>Chordata</taxon>
        <taxon>Craniata</taxon>
        <taxon>Vertebrata</taxon>
        <taxon>Euteleostomi</taxon>
        <taxon>Actinopterygii</taxon>
        <taxon>Neopterygii</taxon>
        <taxon>Teleostei</taxon>
        <taxon>Ostariophysi</taxon>
        <taxon>Cypriniformes</taxon>
        <taxon>Cyprinidae</taxon>
        <taxon>Labeoninae</taxon>
        <taxon>Labeonini</taxon>
        <taxon>Cirrhinus</taxon>
    </lineage>
</organism>
<keyword evidence="3" id="KW-1185">Reference proteome</keyword>
<evidence type="ECO:0000313" key="2">
    <source>
        <dbReference type="EMBL" id="KAL0172624.1"/>
    </source>
</evidence>
<gene>
    <name evidence="2" type="ORF">M9458_032935</name>
</gene>
<comment type="caution">
    <text evidence="2">The sequence shown here is derived from an EMBL/GenBank/DDBJ whole genome shotgun (WGS) entry which is preliminary data.</text>
</comment>
<name>A0ABD0PEW2_CIRMR</name>
<feature type="compositionally biased region" description="Low complexity" evidence="1">
    <location>
        <begin position="48"/>
        <end position="63"/>
    </location>
</feature>
<feature type="region of interest" description="Disordered" evidence="1">
    <location>
        <begin position="46"/>
        <end position="80"/>
    </location>
</feature>
<dbReference type="AlphaFoldDB" id="A0ABD0PEW2"/>
<evidence type="ECO:0000256" key="1">
    <source>
        <dbReference type="SAM" id="MobiDB-lite"/>
    </source>
</evidence>
<dbReference type="EMBL" id="JAMKFB020000016">
    <property type="protein sequence ID" value="KAL0172624.1"/>
    <property type="molecule type" value="Genomic_DNA"/>
</dbReference>
<feature type="non-terminal residue" evidence="2">
    <location>
        <position position="80"/>
    </location>
</feature>